<protein>
    <submittedName>
        <fullName evidence="8">DNA repair protein RadC</fullName>
    </submittedName>
</protein>
<dbReference type="GO" id="GO:0006508">
    <property type="term" value="P:proteolysis"/>
    <property type="evidence" value="ECO:0007669"/>
    <property type="project" value="UniProtKB-KW"/>
</dbReference>
<dbReference type="PROSITE" id="PS01302">
    <property type="entry name" value="UPF0758"/>
    <property type="match status" value="1"/>
</dbReference>
<dbReference type="InterPro" id="IPR046778">
    <property type="entry name" value="UPF0758_N"/>
</dbReference>
<proteinExistence type="inferred from homology"/>
<dbReference type="NCBIfam" id="TIGR00608">
    <property type="entry name" value="radc"/>
    <property type="match status" value="1"/>
</dbReference>
<comment type="similarity">
    <text evidence="6">Belongs to the UPF0758 family.</text>
</comment>
<dbReference type="PANTHER" id="PTHR30471">
    <property type="entry name" value="DNA REPAIR PROTEIN RADC"/>
    <property type="match status" value="1"/>
</dbReference>
<evidence type="ECO:0000313" key="8">
    <source>
        <dbReference type="EMBL" id="GAO30067.1"/>
    </source>
</evidence>
<dbReference type="GO" id="GO:0046872">
    <property type="term" value="F:metal ion binding"/>
    <property type="evidence" value="ECO:0007669"/>
    <property type="project" value="UniProtKB-KW"/>
</dbReference>
<dbReference type="OrthoDB" id="9804482at2"/>
<evidence type="ECO:0000259" key="7">
    <source>
        <dbReference type="PROSITE" id="PS50249"/>
    </source>
</evidence>
<dbReference type="Pfam" id="PF20582">
    <property type="entry name" value="UPF0758_N"/>
    <property type="match status" value="1"/>
</dbReference>
<dbReference type="Pfam" id="PF04002">
    <property type="entry name" value="RadC"/>
    <property type="match status" value="1"/>
</dbReference>
<dbReference type="Gene3D" id="3.40.140.10">
    <property type="entry name" value="Cytidine Deaminase, domain 2"/>
    <property type="match status" value="1"/>
</dbReference>
<dbReference type="STRING" id="1236989.JCM15548_12313"/>
<keyword evidence="9" id="KW-1185">Reference proteome</keyword>
<keyword evidence="1" id="KW-0645">Protease</keyword>
<dbReference type="Proteomes" id="UP000032900">
    <property type="component" value="Unassembled WGS sequence"/>
</dbReference>
<evidence type="ECO:0000256" key="2">
    <source>
        <dbReference type="ARBA" id="ARBA00022723"/>
    </source>
</evidence>
<dbReference type="NCBIfam" id="NF000642">
    <property type="entry name" value="PRK00024.1"/>
    <property type="match status" value="1"/>
</dbReference>
<dbReference type="PANTHER" id="PTHR30471:SF3">
    <property type="entry name" value="UPF0758 PROTEIN YEES-RELATED"/>
    <property type="match status" value="1"/>
</dbReference>
<gene>
    <name evidence="8" type="ORF">JCM15548_12313</name>
</gene>
<organism evidence="8 9">
    <name type="scientific">Geofilum rubicundum JCM 15548</name>
    <dbReference type="NCBI Taxonomy" id="1236989"/>
    <lineage>
        <taxon>Bacteria</taxon>
        <taxon>Pseudomonadati</taxon>
        <taxon>Bacteroidota</taxon>
        <taxon>Bacteroidia</taxon>
        <taxon>Marinilabiliales</taxon>
        <taxon>Marinilabiliaceae</taxon>
        <taxon>Geofilum</taxon>
    </lineage>
</organism>
<keyword evidence="5" id="KW-0482">Metalloprotease</keyword>
<evidence type="ECO:0000256" key="6">
    <source>
        <dbReference type="RuleBase" id="RU003797"/>
    </source>
</evidence>
<evidence type="ECO:0000313" key="9">
    <source>
        <dbReference type="Proteomes" id="UP000032900"/>
    </source>
</evidence>
<evidence type="ECO:0000256" key="3">
    <source>
        <dbReference type="ARBA" id="ARBA00022801"/>
    </source>
</evidence>
<dbReference type="AlphaFoldDB" id="A0A0E9LWX2"/>
<keyword evidence="2" id="KW-0479">Metal-binding</keyword>
<dbReference type="InterPro" id="IPR037518">
    <property type="entry name" value="MPN"/>
</dbReference>
<dbReference type="GO" id="GO:0008237">
    <property type="term" value="F:metallopeptidase activity"/>
    <property type="evidence" value="ECO:0007669"/>
    <property type="project" value="UniProtKB-KW"/>
</dbReference>
<keyword evidence="4" id="KW-0862">Zinc</keyword>
<dbReference type="PROSITE" id="PS50249">
    <property type="entry name" value="MPN"/>
    <property type="match status" value="1"/>
</dbReference>
<dbReference type="RefSeq" id="WP_062124805.1">
    <property type="nucleotide sequence ID" value="NZ_BAZW01000017.1"/>
</dbReference>
<dbReference type="CDD" id="cd08071">
    <property type="entry name" value="MPN_DUF2466"/>
    <property type="match status" value="1"/>
</dbReference>
<dbReference type="InterPro" id="IPR020891">
    <property type="entry name" value="UPF0758_CS"/>
</dbReference>
<dbReference type="EMBL" id="BAZW01000017">
    <property type="protein sequence ID" value="GAO30067.1"/>
    <property type="molecule type" value="Genomic_DNA"/>
</dbReference>
<dbReference type="InterPro" id="IPR001405">
    <property type="entry name" value="UPF0758"/>
</dbReference>
<keyword evidence="3" id="KW-0378">Hydrolase</keyword>
<feature type="domain" description="MPN" evidence="7">
    <location>
        <begin position="110"/>
        <end position="232"/>
    </location>
</feature>
<dbReference type="InterPro" id="IPR025657">
    <property type="entry name" value="RadC_JAB"/>
</dbReference>
<comment type="caution">
    <text evidence="8">The sequence shown here is derived from an EMBL/GenBank/DDBJ whole genome shotgun (WGS) entry which is preliminary data.</text>
</comment>
<evidence type="ECO:0000256" key="5">
    <source>
        <dbReference type="ARBA" id="ARBA00023049"/>
    </source>
</evidence>
<accession>A0A0E9LWX2</accession>
<evidence type="ECO:0000256" key="4">
    <source>
        <dbReference type="ARBA" id="ARBA00022833"/>
    </source>
</evidence>
<reference evidence="8 9" key="1">
    <citation type="journal article" date="2015" name="Microbes Environ.">
        <title>Distribution and evolution of nitrogen fixation genes in the phylum bacteroidetes.</title>
        <authorList>
            <person name="Inoue J."/>
            <person name="Oshima K."/>
            <person name="Suda W."/>
            <person name="Sakamoto M."/>
            <person name="Iino T."/>
            <person name="Noda S."/>
            <person name="Hongoh Y."/>
            <person name="Hattori M."/>
            <person name="Ohkuma M."/>
        </authorList>
    </citation>
    <scope>NUCLEOTIDE SEQUENCE [LARGE SCALE GENOMIC DNA]</scope>
    <source>
        <strain evidence="8">JCM 15548</strain>
    </source>
</reference>
<evidence type="ECO:0000256" key="1">
    <source>
        <dbReference type="ARBA" id="ARBA00022670"/>
    </source>
</evidence>
<name>A0A0E9LWX2_9BACT</name>
<sequence length="232" mass="25597">MTPYTKLSIKQLAVEDRPREKLLQKGISTLSDAELLAILIGSGSSKESAVDLARKIMAGYRNNLNELGKAEIDHLKSNFHGVGEAKAITIVAAMELGRRRLQHESLIMPVIKSSQDVYNLLTPLIGDLPHEEFWVLMLNRANKVLFRYNVSKGGMTGTVIDVRMILKKALETRAASIILSHNHPSGNKQPSNADTKITHKLKDAGALMDIPVLDHVIITDNGYFSFADEGML</sequence>